<evidence type="ECO:0000256" key="1">
    <source>
        <dbReference type="SAM" id="Phobius"/>
    </source>
</evidence>
<keyword evidence="1" id="KW-0812">Transmembrane</keyword>
<gene>
    <name evidence="2" type="ORF">CA2015_0724</name>
</gene>
<feature type="transmembrane region" description="Helical" evidence="1">
    <location>
        <begin position="50"/>
        <end position="69"/>
    </location>
</feature>
<dbReference type="EMBL" id="CP012040">
    <property type="protein sequence ID" value="AKP50187.1"/>
    <property type="molecule type" value="Genomic_DNA"/>
</dbReference>
<evidence type="ECO:0000313" key="2">
    <source>
        <dbReference type="EMBL" id="AKP50187.1"/>
    </source>
</evidence>
<dbReference type="KEGG" id="camu:CA2015_0724"/>
<accession>A0A0H4PPJ9</accession>
<dbReference type="OrthoDB" id="2868029at2"/>
<keyword evidence="1" id="KW-1133">Transmembrane helix</keyword>
<dbReference type="AlphaFoldDB" id="A0A0H4PPJ9"/>
<feature type="transmembrane region" description="Helical" evidence="1">
    <location>
        <begin position="106"/>
        <end position="124"/>
    </location>
</feature>
<protein>
    <submittedName>
        <fullName evidence="2">Uncharacterized protein</fullName>
    </submittedName>
</protein>
<evidence type="ECO:0000313" key="3">
    <source>
        <dbReference type="Proteomes" id="UP000036520"/>
    </source>
</evidence>
<reference evidence="2 3" key="1">
    <citation type="submission" date="2015-07" db="EMBL/GenBank/DDBJ databases">
        <authorList>
            <person name="Kim K.M."/>
        </authorList>
    </citation>
    <scope>NUCLEOTIDE SEQUENCE [LARGE SCALE GENOMIC DNA]</scope>
    <source>
        <strain evidence="2 3">KCTC 12363</strain>
    </source>
</reference>
<name>A0A0H4PPJ9_9BACT</name>
<proteinExistence type="predicted"/>
<sequence length="132" mass="15224">MKKKTALVIMFGLLGVVLVFHFLVFFQFIPYDIVWAGRLNSVEEMKTFETFSILLNIFLLTILFIKYKLIEREKENKIINALIWVFAAFFGLNTIGNLFSESLLELILGTLLTLVSTILCVIIVKKDRKMAI</sequence>
<organism evidence="2 3">
    <name type="scientific">Cyclobacterium amurskyense</name>
    <dbReference type="NCBI Taxonomy" id="320787"/>
    <lineage>
        <taxon>Bacteria</taxon>
        <taxon>Pseudomonadati</taxon>
        <taxon>Bacteroidota</taxon>
        <taxon>Cytophagia</taxon>
        <taxon>Cytophagales</taxon>
        <taxon>Cyclobacteriaceae</taxon>
        <taxon>Cyclobacterium</taxon>
    </lineage>
</organism>
<feature type="transmembrane region" description="Helical" evidence="1">
    <location>
        <begin position="81"/>
        <end position="100"/>
    </location>
</feature>
<dbReference type="STRING" id="320787.CA2015_0724"/>
<dbReference type="RefSeq" id="WP_048640653.1">
    <property type="nucleotide sequence ID" value="NZ_CP012040.1"/>
</dbReference>
<keyword evidence="3" id="KW-1185">Reference proteome</keyword>
<dbReference type="Proteomes" id="UP000036520">
    <property type="component" value="Chromosome"/>
</dbReference>
<feature type="transmembrane region" description="Helical" evidence="1">
    <location>
        <begin position="7"/>
        <end position="30"/>
    </location>
</feature>
<keyword evidence="1" id="KW-0472">Membrane</keyword>